<dbReference type="PANTHER" id="PTHR30008">
    <property type="entry name" value="EXODEOXYRIBONUCLEASE 7 LARGE SUBUNIT"/>
    <property type="match status" value="1"/>
</dbReference>
<keyword evidence="1 5" id="KW-0963">Cytoplasm</keyword>
<proteinExistence type="inferred from homology"/>
<dbReference type="AlphaFoldDB" id="A0A5C4N227"/>
<dbReference type="GO" id="GO:0005737">
    <property type="term" value="C:cytoplasm"/>
    <property type="evidence" value="ECO:0007669"/>
    <property type="project" value="UniProtKB-SubCell"/>
</dbReference>
<feature type="domain" description="OB-fold nucleic acid binding" evidence="8">
    <location>
        <begin position="25"/>
        <end position="104"/>
    </location>
</feature>
<dbReference type="GO" id="GO:0003676">
    <property type="term" value="F:nucleic acid binding"/>
    <property type="evidence" value="ECO:0007669"/>
    <property type="project" value="InterPro"/>
</dbReference>
<dbReference type="InterPro" id="IPR025824">
    <property type="entry name" value="OB-fold_nuc-bd_dom"/>
</dbReference>
<evidence type="ECO:0000256" key="4">
    <source>
        <dbReference type="ARBA" id="ARBA00022839"/>
    </source>
</evidence>
<dbReference type="RefSeq" id="WP_139087647.1">
    <property type="nucleotide sequence ID" value="NZ_VDFR01000011.1"/>
</dbReference>
<dbReference type="GO" id="GO:0006308">
    <property type="term" value="P:DNA catabolic process"/>
    <property type="evidence" value="ECO:0007669"/>
    <property type="project" value="UniProtKB-UniRule"/>
</dbReference>
<evidence type="ECO:0000313" key="10">
    <source>
        <dbReference type="EMBL" id="TNC50959.1"/>
    </source>
</evidence>
<dbReference type="PANTHER" id="PTHR30008:SF0">
    <property type="entry name" value="EXODEOXYRIBONUCLEASE 7 LARGE SUBUNIT"/>
    <property type="match status" value="1"/>
</dbReference>
<comment type="catalytic activity">
    <reaction evidence="5 6">
        <text>Exonucleolytic cleavage in either 5'- to 3'- or 3'- to 5'-direction to yield nucleoside 5'-phosphates.</text>
        <dbReference type="EC" id="3.1.11.6"/>
    </reaction>
</comment>
<protein>
    <recommendedName>
        <fullName evidence="5">Exodeoxyribonuclease 7 large subunit</fullName>
        <ecNumber evidence="5">3.1.11.6</ecNumber>
    </recommendedName>
    <alternativeName>
        <fullName evidence="5">Exodeoxyribonuclease VII large subunit</fullName>
        <shortName evidence="5">Exonuclease VII large subunit</shortName>
    </alternativeName>
</protein>
<dbReference type="EMBL" id="VDFR01000011">
    <property type="protein sequence ID" value="TNC50959.1"/>
    <property type="molecule type" value="Genomic_DNA"/>
</dbReference>
<evidence type="ECO:0000313" key="9">
    <source>
        <dbReference type="EMBL" id="TNC48084.1"/>
    </source>
</evidence>
<comment type="caution">
    <text evidence="10">The sequence shown here is derived from an EMBL/GenBank/DDBJ whole genome shotgun (WGS) entry which is preliminary data.</text>
</comment>
<organism evidence="10 11">
    <name type="scientific">Mumia zhuanghuii</name>
    <dbReference type="NCBI Taxonomy" id="2585211"/>
    <lineage>
        <taxon>Bacteria</taxon>
        <taxon>Bacillati</taxon>
        <taxon>Actinomycetota</taxon>
        <taxon>Actinomycetes</taxon>
        <taxon>Propionibacteriales</taxon>
        <taxon>Nocardioidaceae</taxon>
        <taxon>Mumia</taxon>
    </lineage>
</organism>
<evidence type="ECO:0000259" key="8">
    <source>
        <dbReference type="Pfam" id="PF13742"/>
    </source>
</evidence>
<keyword evidence="3 5" id="KW-0378">Hydrolase</keyword>
<sequence>MALETTPDSPAPLRVISQLMGDYIARLGAQWIEGEIAQLTLRQGVCFLTLRDLDAKISMSVTCRRIVLDRSSIPITEGARVVVHARPDFYPTNGTLSLNAREIRPVGMGELLARIEQRRQLLAAEGLFDAARKRPLPFLPRRIGLITGKGSAAEHDVLENARLRWPGVEFEVAYALMQGSSSAAQVITALRALDAAESVDVIVIARGGGSVEDLLPFSDEGLVRAVAAARTPVVSAIGHEPDVPLLDHVADVRASTPTDAAKRVVPAVAEELQHLTQLRRRSWYAVDQRLRREQHRLDAIRSRPAVARPTTLLDEQTARVDELLGRARRSLGHRLDLAHHEATAQLARVRSLSPLRTLERGYAVAQTADGTVVTSIAQLSPDSEVALRVVDGHVALRTLSTTPAPHADLTDPDEES</sequence>
<dbReference type="CDD" id="cd04489">
    <property type="entry name" value="ExoVII_LU_OBF"/>
    <property type="match status" value="1"/>
</dbReference>
<evidence type="ECO:0000256" key="6">
    <source>
        <dbReference type="RuleBase" id="RU004355"/>
    </source>
</evidence>
<dbReference type="EMBL" id="VDFR01000039">
    <property type="protein sequence ID" value="TNC48084.1"/>
    <property type="molecule type" value="Genomic_DNA"/>
</dbReference>
<dbReference type="HAMAP" id="MF_00378">
    <property type="entry name" value="Exonuc_7_L"/>
    <property type="match status" value="1"/>
</dbReference>
<evidence type="ECO:0000256" key="3">
    <source>
        <dbReference type="ARBA" id="ARBA00022801"/>
    </source>
</evidence>
<evidence type="ECO:0000259" key="7">
    <source>
        <dbReference type="Pfam" id="PF02601"/>
    </source>
</evidence>
<dbReference type="EC" id="3.1.11.6" evidence="5"/>
<dbReference type="Proteomes" id="UP000306740">
    <property type="component" value="Unassembled WGS sequence"/>
</dbReference>
<name>A0A5C4N227_9ACTN</name>
<dbReference type="Pfam" id="PF02601">
    <property type="entry name" value="Exonuc_VII_L"/>
    <property type="match status" value="1"/>
</dbReference>
<comment type="subunit">
    <text evidence="5">Heterooligomer composed of large and small subunits.</text>
</comment>
<dbReference type="InterPro" id="IPR003753">
    <property type="entry name" value="Exonuc_VII_L"/>
</dbReference>
<evidence type="ECO:0000256" key="1">
    <source>
        <dbReference type="ARBA" id="ARBA00022490"/>
    </source>
</evidence>
<dbReference type="Pfam" id="PF13742">
    <property type="entry name" value="tRNA_anti_2"/>
    <property type="match status" value="1"/>
</dbReference>
<dbReference type="GO" id="GO:0009318">
    <property type="term" value="C:exodeoxyribonuclease VII complex"/>
    <property type="evidence" value="ECO:0007669"/>
    <property type="project" value="UniProtKB-UniRule"/>
</dbReference>
<dbReference type="GO" id="GO:0008855">
    <property type="term" value="F:exodeoxyribonuclease VII activity"/>
    <property type="evidence" value="ECO:0007669"/>
    <property type="project" value="UniProtKB-UniRule"/>
</dbReference>
<evidence type="ECO:0000256" key="2">
    <source>
        <dbReference type="ARBA" id="ARBA00022722"/>
    </source>
</evidence>
<gene>
    <name evidence="5" type="primary">xseA</name>
    <name evidence="10" type="ORF">FHE65_03020</name>
    <name evidence="9" type="ORF">FHE65_08125</name>
</gene>
<dbReference type="NCBIfam" id="TIGR00237">
    <property type="entry name" value="xseA"/>
    <property type="match status" value="1"/>
</dbReference>
<keyword evidence="4 5" id="KW-0269">Exonuclease</keyword>
<evidence type="ECO:0000313" key="11">
    <source>
        <dbReference type="Proteomes" id="UP000306740"/>
    </source>
</evidence>
<dbReference type="InterPro" id="IPR020579">
    <property type="entry name" value="Exonuc_VII_lsu_C"/>
</dbReference>
<accession>A0A5C4N227</accession>
<comment type="subcellular location">
    <subcellularLocation>
        <location evidence="5 6">Cytoplasm</location>
    </subcellularLocation>
</comment>
<comment type="similarity">
    <text evidence="5 6">Belongs to the XseA family.</text>
</comment>
<evidence type="ECO:0000256" key="5">
    <source>
        <dbReference type="HAMAP-Rule" id="MF_00378"/>
    </source>
</evidence>
<comment type="function">
    <text evidence="5">Bidirectionally degrades single-stranded DNA into large acid-insoluble oligonucleotides, which are then degraded further into small acid-soluble oligonucleotides.</text>
</comment>
<reference evidence="10 11" key="1">
    <citation type="submission" date="2019-05" db="EMBL/GenBank/DDBJ databases">
        <title>Mumia sp. nov., isolated from the intestinal contents of plateau pika (Ochotona curzoniae) in the Qinghai-Tibet plateau of China.</title>
        <authorList>
            <person name="Tian Z."/>
        </authorList>
    </citation>
    <scope>NUCLEOTIDE SEQUENCE [LARGE SCALE GENOMIC DNA]</scope>
    <source>
        <strain evidence="11">527</strain>
        <strain evidence="10">Z527</strain>
    </source>
</reference>
<keyword evidence="2 5" id="KW-0540">Nuclease</keyword>
<feature type="domain" description="Exonuclease VII large subunit C-terminal" evidence="7">
    <location>
        <begin position="127"/>
        <end position="342"/>
    </location>
</feature>
<dbReference type="OrthoDB" id="9802795at2"/>